<evidence type="ECO:0000256" key="1">
    <source>
        <dbReference type="SAM" id="SignalP"/>
    </source>
</evidence>
<feature type="chain" id="PRO_5041356680" evidence="1">
    <location>
        <begin position="18"/>
        <end position="115"/>
    </location>
</feature>
<dbReference type="EMBL" id="JAUKUD010000004">
    <property type="protein sequence ID" value="KAK0746709.1"/>
    <property type="molecule type" value="Genomic_DNA"/>
</dbReference>
<protein>
    <submittedName>
        <fullName evidence="2">Uncharacterized protein</fullName>
    </submittedName>
</protein>
<reference evidence="2" key="1">
    <citation type="submission" date="2023-06" db="EMBL/GenBank/DDBJ databases">
        <title>Genome-scale phylogeny and comparative genomics of the fungal order Sordariales.</title>
        <authorList>
            <consortium name="Lawrence Berkeley National Laboratory"/>
            <person name="Hensen N."/>
            <person name="Bonometti L."/>
            <person name="Westerberg I."/>
            <person name="Brannstrom I.O."/>
            <person name="Guillou S."/>
            <person name="Cros-Aarteil S."/>
            <person name="Calhoun S."/>
            <person name="Haridas S."/>
            <person name="Kuo A."/>
            <person name="Mondo S."/>
            <person name="Pangilinan J."/>
            <person name="Riley R."/>
            <person name="LaButti K."/>
            <person name="Andreopoulos B."/>
            <person name="Lipzen A."/>
            <person name="Chen C."/>
            <person name="Yanf M."/>
            <person name="Daum C."/>
            <person name="Ng V."/>
            <person name="Clum A."/>
            <person name="Steindorff A."/>
            <person name="Ohm R."/>
            <person name="Martin F."/>
            <person name="Silar P."/>
            <person name="Natvig D."/>
            <person name="Lalanne C."/>
            <person name="Gautier V."/>
            <person name="Ament-velasquez S.L."/>
            <person name="Kruys A."/>
            <person name="Hutchinson M.I."/>
            <person name="Powell A.J."/>
            <person name="Barry K."/>
            <person name="Miller A.N."/>
            <person name="Grigoriev I.V."/>
            <person name="Debuchy R."/>
            <person name="Gladieux P."/>
            <person name="Thoren M.H."/>
            <person name="Johannesson H."/>
        </authorList>
    </citation>
    <scope>NUCLEOTIDE SEQUENCE</scope>
    <source>
        <strain evidence="2">SMH3187-1</strain>
    </source>
</reference>
<comment type="caution">
    <text evidence="2">The sequence shown here is derived from an EMBL/GenBank/DDBJ whole genome shotgun (WGS) entry which is preliminary data.</text>
</comment>
<name>A0AA40EWM0_9PEZI</name>
<keyword evidence="1" id="KW-0732">Signal</keyword>
<sequence length="115" mass="13127">MFLLLQCLGIITITVLLEYGGWTPVSDRFLIPSWSPAITIRSRRLAPPVCRGRVHGGGGRIKGWGKDERRFLGFLGFPCFWEAEMVIAGMRAKGWRWRCLSVSMMMPSHAECERR</sequence>
<accession>A0AA40EWM0</accession>
<evidence type="ECO:0000313" key="2">
    <source>
        <dbReference type="EMBL" id="KAK0746709.1"/>
    </source>
</evidence>
<organism evidence="2 3">
    <name type="scientific">Schizothecium vesticola</name>
    <dbReference type="NCBI Taxonomy" id="314040"/>
    <lineage>
        <taxon>Eukaryota</taxon>
        <taxon>Fungi</taxon>
        <taxon>Dikarya</taxon>
        <taxon>Ascomycota</taxon>
        <taxon>Pezizomycotina</taxon>
        <taxon>Sordariomycetes</taxon>
        <taxon>Sordariomycetidae</taxon>
        <taxon>Sordariales</taxon>
        <taxon>Schizotheciaceae</taxon>
        <taxon>Schizothecium</taxon>
    </lineage>
</organism>
<keyword evidence="3" id="KW-1185">Reference proteome</keyword>
<gene>
    <name evidence="2" type="ORF">B0T18DRAFT_412247</name>
</gene>
<dbReference type="Proteomes" id="UP001172155">
    <property type="component" value="Unassembled WGS sequence"/>
</dbReference>
<dbReference type="AlphaFoldDB" id="A0AA40EWM0"/>
<feature type="signal peptide" evidence="1">
    <location>
        <begin position="1"/>
        <end position="17"/>
    </location>
</feature>
<proteinExistence type="predicted"/>
<evidence type="ECO:0000313" key="3">
    <source>
        <dbReference type="Proteomes" id="UP001172155"/>
    </source>
</evidence>